<reference evidence="2" key="1">
    <citation type="journal article" date="2023" name="Science">
        <title>Elucidation of the pathway for biosynthesis of saponin adjuvants from the soapbark tree.</title>
        <authorList>
            <person name="Reed J."/>
            <person name="Orme A."/>
            <person name="El-Demerdash A."/>
            <person name="Owen C."/>
            <person name="Martin L.B.B."/>
            <person name="Misra R.C."/>
            <person name="Kikuchi S."/>
            <person name="Rejzek M."/>
            <person name="Martin A.C."/>
            <person name="Harkess A."/>
            <person name="Leebens-Mack J."/>
            <person name="Louveau T."/>
            <person name="Stephenson M.J."/>
            <person name="Osbourn A."/>
        </authorList>
    </citation>
    <scope>NUCLEOTIDE SEQUENCE</scope>
    <source>
        <strain evidence="2">S10</strain>
    </source>
</reference>
<dbReference type="AlphaFoldDB" id="A0AAD7LG42"/>
<dbReference type="EMBL" id="JARAOO010000009">
    <property type="protein sequence ID" value="KAJ7957514.1"/>
    <property type="molecule type" value="Genomic_DNA"/>
</dbReference>
<dbReference type="Proteomes" id="UP001163823">
    <property type="component" value="Chromosome 9"/>
</dbReference>
<dbReference type="PANTHER" id="PTHR46992">
    <property type="entry name" value="GYF DOMAIN-CONTAINING PROTEIN"/>
    <property type="match status" value="1"/>
</dbReference>
<name>A0AAD7LG42_QUISA</name>
<gene>
    <name evidence="2" type="ORF">O6P43_023813</name>
</gene>
<dbReference type="KEGG" id="qsa:O6P43_023813"/>
<evidence type="ECO:0000256" key="1">
    <source>
        <dbReference type="SAM" id="MobiDB-lite"/>
    </source>
</evidence>
<evidence type="ECO:0000313" key="3">
    <source>
        <dbReference type="Proteomes" id="UP001163823"/>
    </source>
</evidence>
<dbReference type="PANTHER" id="PTHR46992:SF4">
    <property type="entry name" value="GYF DOMAIN-CONTAINING PROTEIN"/>
    <property type="match status" value="1"/>
</dbReference>
<comment type="caution">
    <text evidence="2">The sequence shown here is derived from an EMBL/GenBank/DDBJ whole genome shotgun (WGS) entry which is preliminary data.</text>
</comment>
<protein>
    <submittedName>
        <fullName evidence="2">GYF domain-containing protein</fullName>
    </submittedName>
</protein>
<keyword evidence="3" id="KW-1185">Reference proteome</keyword>
<proteinExistence type="predicted"/>
<feature type="compositionally biased region" description="Basic and acidic residues" evidence="1">
    <location>
        <begin position="8"/>
        <end position="24"/>
    </location>
</feature>
<organism evidence="2 3">
    <name type="scientific">Quillaja saponaria</name>
    <name type="common">Soap bark tree</name>
    <dbReference type="NCBI Taxonomy" id="32244"/>
    <lineage>
        <taxon>Eukaryota</taxon>
        <taxon>Viridiplantae</taxon>
        <taxon>Streptophyta</taxon>
        <taxon>Embryophyta</taxon>
        <taxon>Tracheophyta</taxon>
        <taxon>Spermatophyta</taxon>
        <taxon>Magnoliopsida</taxon>
        <taxon>eudicotyledons</taxon>
        <taxon>Gunneridae</taxon>
        <taxon>Pentapetalae</taxon>
        <taxon>rosids</taxon>
        <taxon>fabids</taxon>
        <taxon>Fabales</taxon>
        <taxon>Quillajaceae</taxon>
        <taxon>Quillaja</taxon>
    </lineage>
</organism>
<accession>A0AAD7LG42</accession>
<evidence type="ECO:0000313" key="2">
    <source>
        <dbReference type="EMBL" id="KAJ7957514.1"/>
    </source>
</evidence>
<sequence>MEALGGSDEEKAFAGLLDESKDQAVTESSIPLSPQWLYAKPSETKMEMRVPTPVSLGNSSPSTRKEVWRLDGSENKTDWRRIANDVENGRRWREEERESGLLGIRRDRRKVEHCVENVTIRERVDSRALPTSERWHDGRSSGHETWRDIKWSSKWGPEDKEKETRAEKRTEVWRRKILLLMNNRFLAATIQIQIVNQILVINGGHAIEWKLILVDQLPIGLHLDLNWGEDGWRAHLQDLALGEDDLMLLE</sequence>
<feature type="region of interest" description="Disordered" evidence="1">
    <location>
        <begin position="1"/>
        <end position="29"/>
    </location>
</feature>